<evidence type="ECO:0000313" key="1">
    <source>
        <dbReference type="EMBL" id="EMZ21411.1"/>
    </source>
</evidence>
<evidence type="ECO:0008006" key="3">
    <source>
        <dbReference type="Google" id="ProtNLM"/>
    </source>
</evidence>
<reference evidence="1 2" key="1">
    <citation type="journal article" date="2014" name="Genome Announc.">
        <title>Draft genome sequences of the altered schaedler flora, a defined bacterial community from gnotobiotic mice.</title>
        <authorList>
            <person name="Wannemuehler M.J."/>
            <person name="Overstreet A.M."/>
            <person name="Ward D.V."/>
            <person name="Phillips G.J."/>
        </authorList>
    </citation>
    <scope>NUCLEOTIDE SEQUENCE [LARGE SCALE GENOMIC DNA]</scope>
    <source>
        <strain evidence="1 2">ASF492</strain>
    </source>
</reference>
<dbReference type="AlphaFoldDB" id="N1ZZU7"/>
<dbReference type="HOGENOM" id="CLU_2751817_0_0_9"/>
<dbReference type="PATRIC" id="fig|1235802.3.peg.4841"/>
<evidence type="ECO:0000313" key="2">
    <source>
        <dbReference type="Proteomes" id="UP000012589"/>
    </source>
</evidence>
<dbReference type="STRING" id="1235802.C823_04555"/>
<protein>
    <recommendedName>
        <fullName evidence="3">Dodecin domain-containing protein</fullName>
    </recommendedName>
</protein>
<name>N1ZZU7_9FIRM</name>
<dbReference type="Proteomes" id="UP000012589">
    <property type="component" value="Unassembled WGS sequence"/>
</dbReference>
<gene>
    <name evidence="1" type="ORF">C823_04555</name>
</gene>
<sequence length="70" mass="8194">MDNNIILGISVYDNKDIDTESQEFKMMIADAAKKSILKDWCKIAKVEKYEEINNNQKTYRVNVGLNFVYE</sequence>
<accession>N1ZZU7</accession>
<dbReference type="EMBL" id="AQFT01000133">
    <property type="protein sequence ID" value="EMZ21411.1"/>
    <property type="molecule type" value="Genomic_DNA"/>
</dbReference>
<comment type="caution">
    <text evidence="1">The sequence shown here is derived from an EMBL/GenBank/DDBJ whole genome shotgun (WGS) entry which is preliminary data.</text>
</comment>
<organism evidence="1 2">
    <name type="scientific">Eubacterium plexicaudatum ASF492</name>
    <dbReference type="NCBI Taxonomy" id="1235802"/>
    <lineage>
        <taxon>Bacteria</taxon>
        <taxon>Bacillati</taxon>
        <taxon>Bacillota</taxon>
        <taxon>Clostridia</taxon>
        <taxon>Eubacteriales</taxon>
        <taxon>Eubacteriaceae</taxon>
        <taxon>Eubacterium</taxon>
    </lineage>
</organism>
<keyword evidence="2" id="KW-1185">Reference proteome</keyword>
<proteinExistence type="predicted"/>